<reference evidence="1" key="2">
    <citation type="submission" date="2020-11" db="EMBL/GenBank/DDBJ databases">
        <authorList>
            <person name="McCartney M.A."/>
            <person name="Auch B."/>
            <person name="Kono T."/>
            <person name="Mallez S."/>
            <person name="Becker A."/>
            <person name="Gohl D.M."/>
            <person name="Silverstein K.A.T."/>
            <person name="Koren S."/>
            <person name="Bechman K.B."/>
            <person name="Herman A."/>
            <person name="Abrahante J.E."/>
            <person name="Garbe J."/>
        </authorList>
    </citation>
    <scope>NUCLEOTIDE SEQUENCE</scope>
    <source>
        <strain evidence="1">Duluth1</strain>
        <tissue evidence="1">Whole animal</tissue>
    </source>
</reference>
<dbReference type="AlphaFoldDB" id="A0A9D4S7U6"/>
<protein>
    <submittedName>
        <fullName evidence="1">Uncharacterized protein</fullName>
    </submittedName>
</protein>
<gene>
    <name evidence="1" type="ORF">DPMN_017941</name>
</gene>
<accession>A0A9D4S7U6</accession>
<evidence type="ECO:0000313" key="1">
    <source>
        <dbReference type="EMBL" id="KAH3893790.1"/>
    </source>
</evidence>
<proteinExistence type="predicted"/>
<organism evidence="1 2">
    <name type="scientific">Dreissena polymorpha</name>
    <name type="common">Zebra mussel</name>
    <name type="synonym">Mytilus polymorpha</name>
    <dbReference type="NCBI Taxonomy" id="45954"/>
    <lineage>
        <taxon>Eukaryota</taxon>
        <taxon>Metazoa</taxon>
        <taxon>Spiralia</taxon>
        <taxon>Lophotrochozoa</taxon>
        <taxon>Mollusca</taxon>
        <taxon>Bivalvia</taxon>
        <taxon>Autobranchia</taxon>
        <taxon>Heteroconchia</taxon>
        <taxon>Euheterodonta</taxon>
        <taxon>Imparidentia</taxon>
        <taxon>Neoheterodontei</taxon>
        <taxon>Myida</taxon>
        <taxon>Dreissenoidea</taxon>
        <taxon>Dreissenidae</taxon>
        <taxon>Dreissena</taxon>
    </lineage>
</organism>
<sequence length="64" mass="7161">MKNDELYKVGRKHTGLVCFHLEWFSELVVVDDSALKVFVQGPDDVDKLLSDAIISQNLLEGVSV</sequence>
<keyword evidence="2" id="KW-1185">Reference proteome</keyword>
<comment type="caution">
    <text evidence="1">The sequence shown here is derived from an EMBL/GenBank/DDBJ whole genome shotgun (WGS) entry which is preliminary data.</text>
</comment>
<dbReference type="Proteomes" id="UP000828390">
    <property type="component" value="Unassembled WGS sequence"/>
</dbReference>
<name>A0A9D4S7U6_DREPO</name>
<dbReference type="EMBL" id="JAIWYP010000001">
    <property type="protein sequence ID" value="KAH3893790.1"/>
    <property type="molecule type" value="Genomic_DNA"/>
</dbReference>
<evidence type="ECO:0000313" key="2">
    <source>
        <dbReference type="Proteomes" id="UP000828390"/>
    </source>
</evidence>
<reference evidence="1" key="1">
    <citation type="journal article" date="2019" name="bioRxiv">
        <title>The Genome of the Zebra Mussel, Dreissena polymorpha: A Resource for Invasive Species Research.</title>
        <authorList>
            <person name="McCartney M.A."/>
            <person name="Auch B."/>
            <person name="Kono T."/>
            <person name="Mallez S."/>
            <person name="Zhang Y."/>
            <person name="Obille A."/>
            <person name="Becker A."/>
            <person name="Abrahante J.E."/>
            <person name="Garbe J."/>
            <person name="Badalamenti J.P."/>
            <person name="Herman A."/>
            <person name="Mangelson H."/>
            <person name="Liachko I."/>
            <person name="Sullivan S."/>
            <person name="Sone E.D."/>
            <person name="Koren S."/>
            <person name="Silverstein K.A.T."/>
            <person name="Beckman K.B."/>
            <person name="Gohl D.M."/>
        </authorList>
    </citation>
    <scope>NUCLEOTIDE SEQUENCE</scope>
    <source>
        <strain evidence="1">Duluth1</strain>
        <tissue evidence="1">Whole animal</tissue>
    </source>
</reference>